<gene>
    <name evidence="9" type="primary">LOC103482887</name>
</gene>
<dbReference type="InParanoid" id="A0A1S3AUP5"/>
<dbReference type="PANTHER" id="PTHR31194:SF189">
    <property type="entry name" value="AP2_ERF DOMAIN-CONTAINING PROTEIN"/>
    <property type="match status" value="1"/>
</dbReference>
<evidence type="ECO:0000313" key="9">
    <source>
        <dbReference type="RefSeq" id="XP_008437477.1"/>
    </source>
</evidence>
<dbReference type="PANTHER" id="PTHR31194">
    <property type="entry name" value="SHN SHINE , DNA BINDING / TRANSCRIPTION FACTOR"/>
    <property type="match status" value="1"/>
</dbReference>
<evidence type="ECO:0000256" key="6">
    <source>
        <dbReference type="ARBA" id="ARBA00024343"/>
    </source>
</evidence>
<dbReference type="GO" id="GO:0009877">
    <property type="term" value="P:nodulation"/>
    <property type="evidence" value="ECO:0007669"/>
    <property type="project" value="UniProtKB-ARBA"/>
</dbReference>
<dbReference type="RefSeq" id="XP_008437477.1">
    <property type="nucleotide sequence ID" value="XM_008439255.2"/>
</dbReference>
<dbReference type="SUPFAM" id="SSF54171">
    <property type="entry name" value="DNA-binding domain"/>
    <property type="match status" value="1"/>
</dbReference>
<dbReference type="GO" id="GO:0005634">
    <property type="term" value="C:nucleus"/>
    <property type="evidence" value="ECO:0007669"/>
    <property type="project" value="UniProtKB-SubCell"/>
</dbReference>
<evidence type="ECO:0000313" key="8">
    <source>
        <dbReference type="Proteomes" id="UP001652600"/>
    </source>
</evidence>
<dbReference type="Gene3D" id="3.30.730.10">
    <property type="entry name" value="AP2/ERF domain"/>
    <property type="match status" value="1"/>
</dbReference>
<comment type="subcellular location">
    <subcellularLocation>
        <location evidence="1">Nucleus</location>
    </subcellularLocation>
</comment>
<sequence>MAMGSCRKKASSRGHHRYVGVRQRPSGRWVSEIKDSLQKVRLWLGTFDTAEEAARAYDDAARALRGSNARTNFEYLPPSSCDSGADAGDANQPIESPFSFEEGCIEEDGLLGALKAKLFDGKGQRVLQAVAQTTCCSTTDNLINTNNNSNYNETIIQGGIHPPPVLSSGQVDVVTAELDSGGGSGWFNASSTVGLHAWPVVLGGLEEGGNIGDVCVM</sequence>
<evidence type="ECO:0000256" key="3">
    <source>
        <dbReference type="ARBA" id="ARBA00023125"/>
    </source>
</evidence>
<dbReference type="Pfam" id="PF00847">
    <property type="entry name" value="AP2"/>
    <property type="match status" value="1"/>
</dbReference>
<dbReference type="InterPro" id="IPR001471">
    <property type="entry name" value="AP2/ERF_dom"/>
</dbReference>
<proteinExistence type="inferred from homology"/>
<keyword evidence="3" id="KW-0238">DNA-binding</keyword>
<evidence type="ECO:0000256" key="4">
    <source>
        <dbReference type="ARBA" id="ARBA00023163"/>
    </source>
</evidence>
<protein>
    <submittedName>
        <fullName evidence="9">Ethylene-responsive transcription factor ERF096-like</fullName>
    </submittedName>
</protein>
<dbReference type="PROSITE" id="PS51032">
    <property type="entry name" value="AP2_ERF"/>
    <property type="match status" value="1"/>
</dbReference>
<reference evidence="9" key="1">
    <citation type="submission" date="2025-08" db="UniProtKB">
        <authorList>
            <consortium name="RefSeq"/>
        </authorList>
    </citation>
    <scope>IDENTIFICATION</scope>
    <source>
        <tissue evidence="9">Stem</tissue>
    </source>
</reference>
<dbReference type="AlphaFoldDB" id="A0A1S3AUP5"/>
<name>A0A1S3AUP5_CUCME</name>
<dbReference type="GeneID" id="103482887"/>
<keyword evidence="4" id="KW-0804">Transcription</keyword>
<dbReference type="SMART" id="SM00380">
    <property type="entry name" value="AP2"/>
    <property type="match status" value="1"/>
</dbReference>
<dbReference type="KEGG" id="cmo:103482887"/>
<evidence type="ECO:0000259" key="7">
    <source>
        <dbReference type="PROSITE" id="PS51032"/>
    </source>
</evidence>
<dbReference type="Proteomes" id="UP001652600">
    <property type="component" value="Chromosome 9"/>
</dbReference>
<dbReference type="FunFam" id="3.30.730.10:FF:000005">
    <property type="entry name" value="ethylene-responsive transcription factor RAP2-11"/>
    <property type="match status" value="1"/>
</dbReference>
<dbReference type="PRINTS" id="PR00367">
    <property type="entry name" value="ETHRSPELEMNT"/>
</dbReference>
<evidence type="ECO:0000256" key="5">
    <source>
        <dbReference type="ARBA" id="ARBA00023242"/>
    </source>
</evidence>
<dbReference type="SMR" id="A0A1S3AUP5"/>
<dbReference type="InterPro" id="IPR050913">
    <property type="entry name" value="AP2/ERF_ERF"/>
</dbReference>
<keyword evidence="8" id="KW-1185">Reference proteome</keyword>
<dbReference type="GO" id="GO:0003677">
    <property type="term" value="F:DNA binding"/>
    <property type="evidence" value="ECO:0007669"/>
    <property type="project" value="UniProtKB-KW"/>
</dbReference>
<dbReference type="CDD" id="cd00018">
    <property type="entry name" value="AP2"/>
    <property type="match status" value="1"/>
</dbReference>
<comment type="similarity">
    <text evidence="6">Belongs to the AP2/ERF transcription factor family. ERF subfamily.</text>
</comment>
<dbReference type="GO" id="GO:0003700">
    <property type="term" value="F:DNA-binding transcription factor activity"/>
    <property type="evidence" value="ECO:0007669"/>
    <property type="project" value="InterPro"/>
</dbReference>
<accession>A0A1S3AUP5</accession>
<evidence type="ECO:0000256" key="2">
    <source>
        <dbReference type="ARBA" id="ARBA00023015"/>
    </source>
</evidence>
<dbReference type="eggNOG" id="ENOG502QW4B">
    <property type="taxonomic scope" value="Eukaryota"/>
</dbReference>
<dbReference type="InterPro" id="IPR036955">
    <property type="entry name" value="AP2/ERF_dom_sf"/>
</dbReference>
<feature type="domain" description="AP2/ERF" evidence="7">
    <location>
        <begin position="17"/>
        <end position="74"/>
    </location>
</feature>
<evidence type="ECO:0000256" key="1">
    <source>
        <dbReference type="ARBA" id="ARBA00004123"/>
    </source>
</evidence>
<dbReference type="InterPro" id="IPR016177">
    <property type="entry name" value="DNA-bd_dom_sf"/>
</dbReference>
<keyword evidence="5" id="KW-0539">Nucleus</keyword>
<organism evidence="8 9">
    <name type="scientific">Cucumis melo</name>
    <name type="common">Muskmelon</name>
    <dbReference type="NCBI Taxonomy" id="3656"/>
    <lineage>
        <taxon>Eukaryota</taxon>
        <taxon>Viridiplantae</taxon>
        <taxon>Streptophyta</taxon>
        <taxon>Embryophyta</taxon>
        <taxon>Tracheophyta</taxon>
        <taxon>Spermatophyta</taxon>
        <taxon>Magnoliopsida</taxon>
        <taxon>eudicotyledons</taxon>
        <taxon>Gunneridae</taxon>
        <taxon>Pentapetalae</taxon>
        <taxon>rosids</taxon>
        <taxon>fabids</taxon>
        <taxon>Cucurbitales</taxon>
        <taxon>Cucurbitaceae</taxon>
        <taxon>Benincaseae</taxon>
        <taxon>Cucumis</taxon>
    </lineage>
</organism>
<keyword evidence="2" id="KW-0805">Transcription regulation</keyword>